<dbReference type="Pfam" id="PF18603">
    <property type="entry name" value="LAL_C2"/>
    <property type="match status" value="1"/>
</dbReference>
<evidence type="ECO:0000313" key="5">
    <source>
        <dbReference type="EMBL" id="SVA93246.1"/>
    </source>
</evidence>
<organism evidence="5">
    <name type="scientific">marine metagenome</name>
    <dbReference type="NCBI Taxonomy" id="408172"/>
    <lineage>
        <taxon>unclassified sequences</taxon>
        <taxon>metagenomes</taxon>
        <taxon>ecological metagenomes</taxon>
    </lineage>
</organism>
<feature type="domain" description="ATP-grasp" evidence="4">
    <location>
        <begin position="116"/>
        <end position="320"/>
    </location>
</feature>
<dbReference type="InterPro" id="IPR040570">
    <property type="entry name" value="LAL_C2"/>
</dbReference>
<dbReference type="GO" id="GO:0046872">
    <property type="term" value="F:metal ion binding"/>
    <property type="evidence" value="ECO:0007669"/>
    <property type="project" value="InterPro"/>
</dbReference>
<dbReference type="SUPFAM" id="SSF56059">
    <property type="entry name" value="Glutathione synthetase ATP-binding domain-like"/>
    <property type="match status" value="1"/>
</dbReference>
<keyword evidence="1" id="KW-0436">Ligase</keyword>
<dbReference type="Pfam" id="PF13535">
    <property type="entry name" value="ATP-grasp_4"/>
    <property type="match status" value="1"/>
</dbReference>
<proteinExistence type="predicted"/>
<keyword evidence="2" id="KW-0547">Nucleotide-binding</keyword>
<dbReference type="Gene3D" id="3.30.470.20">
    <property type="entry name" value="ATP-grasp fold, B domain"/>
    <property type="match status" value="1"/>
</dbReference>
<dbReference type="PANTHER" id="PTHR43585">
    <property type="entry name" value="FUMIPYRROLE BIOSYNTHESIS PROTEIN C"/>
    <property type="match status" value="1"/>
</dbReference>
<dbReference type="PANTHER" id="PTHR43585:SF2">
    <property type="entry name" value="ATP-GRASP ENZYME FSQD"/>
    <property type="match status" value="1"/>
</dbReference>
<dbReference type="GO" id="GO:0005524">
    <property type="term" value="F:ATP binding"/>
    <property type="evidence" value="ECO:0007669"/>
    <property type="project" value="UniProtKB-KW"/>
</dbReference>
<accession>A0A381ZVG2</accession>
<sequence>MNHSNSSVILIIPSGSYRTNAFMNAVIKLDLKVLVITDKSQVFSEHYPENVITMNFQLWKDRLDIIREWSERYDLKAVIGVDEESIILAARLSESLCIEHNSLESVKITKDKYLMRRELKKFGLIGPWFKRFSVHKQPKEIFSEISLPCVIKPTFLSASQGVFRVNSLEEFMGGFEMLIDLLSQDEMKMLGGDKANWILVEEFIPGKEVSIEGIVNNGILKDLAIFDKPEPLDGPTFPETIFVTPTILDEHIQLSILETAQTALKALKIVKGPVHVELRINNNGNYILECAARSIGGLCSKILEFKGGMSLEELILCSSLGRNVEKTKLIERAKGVMMMPIEKRGILREIIGIEAALSVRGITDLQTTIRLNEILEPLPKGGRYLGFLFAEGKDQDMVKKVLKKAWSKIEVVYEKF</sequence>
<protein>
    <recommendedName>
        <fullName evidence="4">ATP-grasp domain-containing protein</fullName>
    </recommendedName>
</protein>
<evidence type="ECO:0000256" key="1">
    <source>
        <dbReference type="ARBA" id="ARBA00022598"/>
    </source>
</evidence>
<dbReference type="AlphaFoldDB" id="A0A381ZVG2"/>
<dbReference type="InterPro" id="IPR052032">
    <property type="entry name" value="ATP-dep_AA_Ligase"/>
</dbReference>
<name>A0A381ZVG2_9ZZZZ</name>
<dbReference type="InterPro" id="IPR011761">
    <property type="entry name" value="ATP-grasp"/>
</dbReference>
<reference evidence="5" key="1">
    <citation type="submission" date="2018-05" db="EMBL/GenBank/DDBJ databases">
        <authorList>
            <person name="Lanie J.A."/>
            <person name="Ng W.-L."/>
            <person name="Kazmierczak K.M."/>
            <person name="Andrzejewski T.M."/>
            <person name="Davidsen T.M."/>
            <person name="Wayne K.J."/>
            <person name="Tettelin H."/>
            <person name="Glass J.I."/>
            <person name="Rusch D."/>
            <person name="Podicherti R."/>
            <person name="Tsui H.-C.T."/>
            <person name="Winkler M.E."/>
        </authorList>
    </citation>
    <scope>NUCLEOTIDE SEQUENCE</scope>
</reference>
<dbReference type="EMBL" id="UINC01022827">
    <property type="protein sequence ID" value="SVA93246.1"/>
    <property type="molecule type" value="Genomic_DNA"/>
</dbReference>
<evidence type="ECO:0000256" key="3">
    <source>
        <dbReference type="ARBA" id="ARBA00022840"/>
    </source>
</evidence>
<evidence type="ECO:0000256" key="2">
    <source>
        <dbReference type="ARBA" id="ARBA00022741"/>
    </source>
</evidence>
<evidence type="ECO:0000259" key="4">
    <source>
        <dbReference type="PROSITE" id="PS50975"/>
    </source>
</evidence>
<keyword evidence="3" id="KW-0067">ATP-binding</keyword>
<dbReference type="GO" id="GO:0016874">
    <property type="term" value="F:ligase activity"/>
    <property type="evidence" value="ECO:0007669"/>
    <property type="project" value="UniProtKB-KW"/>
</dbReference>
<dbReference type="PROSITE" id="PS50975">
    <property type="entry name" value="ATP_GRASP"/>
    <property type="match status" value="1"/>
</dbReference>
<gene>
    <name evidence="5" type="ORF">METZ01_LOCUS146100</name>
</gene>